<evidence type="ECO:0000256" key="1">
    <source>
        <dbReference type="ARBA" id="ARBA00022741"/>
    </source>
</evidence>
<dbReference type="CDD" id="cd17933">
    <property type="entry name" value="DEXSc_RecD-like"/>
    <property type="match status" value="1"/>
</dbReference>
<dbReference type="GO" id="GO:0008854">
    <property type="term" value="F:exodeoxyribonuclease V activity"/>
    <property type="evidence" value="ECO:0007669"/>
    <property type="project" value="UniProtKB-EC"/>
</dbReference>
<evidence type="ECO:0000313" key="4">
    <source>
        <dbReference type="EMBL" id="MBB5349480.1"/>
    </source>
</evidence>
<dbReference type="Proteomes" id="UP000539642">
    <property type="component" value="Unassembled WGS sequence"/>
</dbReference>
<accession>A0A840V6F0</accession>
<dbReference type="PANTHER" id="PTHR43788:SF6">
    <property type="entry name" value="DNA HELICASE B"/>
    <property type="match status" value="1"/>
</dbReference>
<keyword evidence="2" id="KW-0067">ATP-binding</keyword>
<evidence type="ECO:0000256" key="2">
    <source>
        <dbReference type="ARBA" id="ARBA00022840"/>
    </source>
</evidence>
<keyword evidence="1" id="KW-0547">Nucleotide-binding</keyword>
<dbReference type="AlphaFoldDB" id="A0A840V6F0"/>
<gene>
    <name evidence="4" type="ORF">HNQ81_003235</name>
</gene>
<proteinExistence type="inferred from homology"/>
<sequence length="552" mass="59564">MNGPEYHDLFDRHLAAFLEGRCGLAAAERPLFRMLVADLSAAMAAGHVCLSVGSEKAALLSRSPLVSDGGVPAPLVLHAGYLYLHRYYRYERRLADQLLHLAQVRHQVPGLEALLDSCFPVEEAEHDRQRLAARLALTRSLTLITGGPGTGKTFTVARILALLLRVHGPGLRLALAAPTGKAAMRLRESIANGIATLDLPPALAAAVPAQAATLHRLLGVRADSSRFRHEAGNPLPADVVVVDEASMIDLALMSKLVDALGPTARLILLGDRDQLASVESGAVLADCSRSLPDNTVELDRTYRFDHGISQLATLINSQDGGGAWDLLDRNAADSVSLVRGDFVDQAVARYRDYMTAAVQAEDATEIQGLFTLLNRFRVLCAVHHGRQGTALVNAAIEDGLRDAGCSIPSDDPWYPGRPILVTRNDYSLDLFNGDVGICLPDRSRDGRSTVWFERPDGRLRSVLPSRLPQCETVFAMTVHKSQGSEFDEVLVVLPEHGSPVLSRELVYTAITRARTSVRISARREVLALAAGRSLDRFSGLAAMLDQAAAGAL</sequence>
<keyword evidence="4" id="KW-0378">Hydrolase</keyword>
<reference evidence="4 5" key="1">
    <citation type="submission" date="2020-08" db="EMBL/GenBank/DDBJ databases">
        <title>Genomic Encyclopedia of Type Strains, Phase IV (KMG-IV): sequencing the most valuable type-strain genomes for metagenomic binning, comparative biology and taxonomic classification.</title>
        <authorList>
            <person name="Goeker M."/>
        </authorList>
    </citation>
    <scope>NUCLEOTIDE SEQUENCE [LARGE SCALE GENOMIC DNA]</scope>
    <source>
        <strain evidence="4 5">DSM 28570</strain>
    </source>
</reference>
<organism evidence="4 5">
    <name type="scientific">Desulfoprunum benzoelyticum</name>
    <dbReference type="NCBI Taxonomy" id="1506996"/>
    <lineage>
        <taxon>Bacteria</taxon>
        <taxon>Pseudomonadati</taxon>
        <taxon>Thermodesulfobacteriota</taxon>
        <taxon>Desulfobulbia</taxon>
        <taxon>Desulfobulbales</taxon>
        <taxon>Desulfobulbaceae</taxon>
        <taxon>Desulfoprunum</taxon>
    </lineage>
</organism>
<name>A0A840V6F0_9BACT</name>
<protein>
    <submittedName>
        <fullName evidence="4">Exodeoxyribonuclease V alpha subunit</fullName>
        <ecNumber evidence="4">3.1.11.5</ecNumber>
    </submittedName>
</protein>
<dbReference type="GO" id="GO:0006310">
    <property type="term" value="P:DNA recombination"/>
    <property type="evidence" value="ECO:0007669"/>
    <property type="project" value="InterPro"/>
</dbReference>
<dbReference type="SUPFAM" id="SSF52540">
    <property type="entry name" value="P-loop containing nucleoside triphosphate hydrolases"/>
    <property type="match status" value="2"/>
</dbReference>
<dbReference type="PANTHER" id="PTHR43788">
    <property type="entry name" value="DNA2/NAM7 HELICASE FAMILY MEMBER"/>
    <property type="match status" value="1"/>
</dbReference>
<dbReference type="HAMAP" id="MF_01487">
    <property type="entry name" value="RecD"/>
    <property type="match status" value="1"/>
</dbReference>
<dbReference type="RefSeq" id="WP_183352272.1">
    <property type="nucleotide sequence ID" value="NZ_JACHEO010000027.1"/>
</dbReference>
<dbReference type="InterPro" id="IPR006344">
    <property type="entry name" value="RecD"/>
</dbReference>
<dbReference type="GO" id="GO:0006302">
    <property type="term" value="P:double-strand break repair"/>
    <property type="evidence" value="ECO:0007669"/>
    <property type="project" value="InterPro"/>
</dbReference>
<feature type="domain" description="UvrD-like helicase C-terminal" evidence="3">
    <location>
        <begin position="473"/>
        <end position="519"/>
    </location>
</feature>
<dbReference type="EMBL" id="JACHEO010000027">
    <property type="protein sequence ID" value="MBB5349480.1"/>
    <property type="molecule type" value="Genomic_DNA"/>
</dbReference>
<comment type="caution">
    <text evidence="4">The sequence shown here is derived from an EMBL/GenBank/DDBJ whole genome shotgun (WGS) entry which is preliminary data.</text>
</comment>
<dbReference type="InterPro" id="IPR027785">
    <property type="entry name" value="UvrD-like_helicase_C"/>
</dbReference>
<dbReference type="GO" id="GO:0017116">
    <property type="term" value="F:single-stranded DNA helicase activity"/>
    <property type="evidence" value="ECO:0007669"/>
    <property type="project" value="TreeGrafter"/>
</dbReference>
<keyword evidence="5" id="KW-1185">Reference proteome</keyword>
<dbReference type="GO" id="GO:0009338">
    <property type="term" value="C:exodeoxyribonuclease V complex"/>
    <property type="evidence" value="ECO:0007669"/>
    <property type="project" value="InterPro"/>
</dbReference>
<dbReference type="Gene3D" id="3.40.50.300">
    <property type="entry name" value="P-loop containing nucleotide triphosphate hydrolases"/>
    <property type="match status" value="3"/>
</dbReference>
<dbReference type="InterPro" id="IPR050534">
    <property type="entry name" value="Coronavir_polyprotein_1ab"/>
</dbReference>
<dbReference type="EC" id="3.1.11.5" evidence="4"/>
<dbReference type="GO" id="GO:0005524">
    <property type="term" value="F:ATP binding"/>
    <property type="evidence" value="ECO:0007669"/>
    <property type="project" value="UniProtKB-KW"/>
</dbReference>
<dbReference type="Pfam" id="PF13245">
    <property type="entry name" value="AAA_19"/>
    <property type="match status" value="1"/>
</dbReference>
<evidence type="ECO:0000313" key="5">
    <source>
        <dbReference type="Proteomes" id="UP000539642"/>
    </source>
</evidence>
<dbReference type="NCBIfam" id="TIGR01447">
    <property type="entry name" value="recD"/>
    <property type="match status" value="1"/>
</dbReference>
<dbReference type="InterPro" id="IPR027417">
    <property type="entry name" value="P-loop_NTPase"/>
</dbReference>
<dbReference type="CDD" id="cd18809">
    <property type="entry name" value="SF1_C_RecD"/>
    <property type="match status" value="1"/>
</dbReference>
<dbReference type="Pfam" id="PF13538">
    <property type="entry name" value="UvrD_C_2"/>
    <property type="match status" value="1"/>
</dbReference>
<evidence type="ECO:0000259" key="3">
    <source>
        <dbReference type="Pfam" id="PF13538"/>
    </source>
</evidence>